<evidence type="ECO:0000256" key="2">
    <source>
        <dbReference type="SAM" id="Phobius"/>
    </source>
</evidence>
<dbReference type="Proteomes" id="UP000887572">
    <property type="component" value="Unplaced"/>
</dbReference>
<evidence type="ECO:0000313" key="5">
    <source>
        <dbReference type="WBParaSite" id="Gr19_v10_g4375.t1"/>
    </source>
</evidence>
<dbReference type="InterPro" id="IPR058815">
    <property type="entry name" value="ConA_BAM2-like"/>
</dbReference>
<evidence type="ECO:0000313" key="4">
    <source>
        <dbReference type="Proteomes" id="UP000887572"/>
    </source>
</evidence>
<dbReference type="InterPro" id="IPR013320">
    <property type="entry name" value="ConA-like_dom_sf"/>
</dbReference>
<feature type="compositionally biased region" description="Polar residues" evidence="1">
    <location>
        <begin position="1196"/>
        <end position="1235"/>
    </location>
</feature>
<sequence>MLPFSFTSSASSSAQSSSSPSSSSLPRRSSSASPTASSSKCSLPFTQSPFRSAASSAASLHLFLPLFLLPLLLPPIGALLPRSSCRAHLLNGEAHTSEAVLPIRSPSGNIFWLLCRFPPALSSQSARLSVQTVVHNALEGQWLEMSPEGTIAGRIGAQYKSIGIEHQVNEWQFLRSLNIQSDDCQQSLRIRWPPIGNASRDEMFSVETFTGNLITIRRNHTKPAGAFEERMPLLSPPLIRLHPPMLRGIALSLEPLICRQMVIPRPECHFELRTDSDKVRLRLDALRKKWPRGILSVAFRTGKPNERLLELGSDEGVKTGVDLIDGYLLLANHIVHPVRLLADGAWHSLNLDLHSLSLRVDGQGTAISLVGGGSPVPSFRWMDILLVGEVAAVRVESAELEADEGHWICQTENGNAQDENEFINVHLNSAHHKHIFGLSPVCENERNFCNCKGRQPIAECAPSVASENAFHLSRAADRLAFFIVPNFGPRVPISVLLQSEEATGLVLFGVYTLATPSFGELGGRVQVHFVADTVFGSFCSTNTDGTERCLSCAIRRPRAFPSPDWVRFSLFHQQNLQFLAVDRQICVLSPNTDAVEAAELYKMTESNVLFVGGTFYAKGGARLGQRVSDSFRRQFQDNTREKAPSLQGCVAEIVVKGQPQNMDSLLLAQQQRATRHGKDGEEIFAMRKGCAECPTECRGAPCARIGGHNSQPECQCGEIYATTLGGSAANRRGGCVWADGTAQSAVGGGGIRLTTGGSSPSFEHDHELERPLSVPIRDPSAPRSRRRLRLNKVWTLLRMPETNAQLNTFVRIGGVQIAVGDNGRRLVVEAPEFAVREEFALHQPSDARLHLLSLEVTPSVGTAYAASSVTIRLNNERRRVVGLSEIPLAIGGQHQQQAVELRESVEIVPLIVPEGNNNDAPGVEGGCVTALVFHYVPLDEGLLSNDQMSSSIHHHQVDYVPLLHVYLHNGTGTRPSLPVDRLNLQRCGVVDATLWEGNSTSWGRTLEMDTSDAFFSGGIALFGRNAKWTRLSLLITTMLIIVILISLLLYGIVAAKRRHRQCEGLYNSKRSRCTNARIERVKLVVEEKRPLRTLKDGPDDDDEEEEKNNKSDYAIGTMAIPSSHKQLPKSCMRNGGGKYVNGVDRQRQNVAAERHILQFDDASLKMGIEQLDGSPKHKPAANDGFVATPLQAVQSTRRMMTPTATASQQQVQPPANPNERNSSGTNLPGTANASHNARELIRQKAPVRALPNGHSPLPASGNNGHPQTQRQRQQSPNAPIAPKDEL</sequence>
<feature type="domain" description="BAM-2-like concanavalin A-like" evidence="3">
    <location>
        <begin position="771"/>
        <end position="967"/>
    </location>
</feature>
<feature type="region of interest" description="Disordered" evidence="1">
    <location>
        <begin position="1196"/>
        <end position="1286"/>
    </location>
</feature>
<feature type="compositionally biased region" description="Low complexity" evidence="1">
    <location>
        <begin position="1"/>
        <end position="39"/>
    </location>
</feature>
<proteinExistence type="predicted"/>
<feature type="compositionally biased region" description="Polar residues" evidence="1">
    <location>
        <begin position="1260"/>
        <end position="1277"/>
    </location>
</feature>
<dbReference type="Pfam" id="PF26430">
    <property type="entry name" value="ConA_BAM2"/>
    <property type="match status" value="1"/>
</dbReference>
<keyword evidence="2" id="KW-0812">Transmembrane</keyword>
<organism evidence="4 5">
    <name type="scientific">Globodera rostochiensis</name>
    <name type="common">Golden nematode worm</name>
    <name type="synonym">Heterodera rostochiensis</name>
    <dbReference type="NCBI Taxonomy" id="31243"/>
    <lineage>
        <taxon>Eukaryota</taxon>
        <taxon>Metazoa</taxon>
        <taxon>Ecdysozoa</taxon>
        <taxon>Nematoda</taxon>
        <taxon>Chromadorea</taxon>
        <taxon>Rhabditida</taxon>
        <taxon>Tylenchina</taxon>
        <taxon>Tylenchomorpha</taxon>
        <taxon>Tylenchoidea</taxon>
        <taxon>Heteroderidae</taxon>
        <taxon>Heteroderinae</taxon>
        <taxon>Globodera</taxon>
    </lineage>
</organism>
<feature type="region of interest" description="Disordered" evidence="1">
    <location>
        <begin position="1092"/>
        <end position="1113"/>
    </location>
</feature>
<dbReference type="SUPFAM" id="SSF49899">
    <property type="entry name" value="Concanavalin A-like lectins/glucanases"/>
    <property type="match status" value="1"/>
</dbReference>
<keyword evidence="4" id="KW-1185">Reference proteome</keyword>
<keyword evidence="2" id="KW-0472">Membrane</keyword>
<evidence type="ECO:0000259" key="3">
    <source>
        <dbReference type="Pfam" id="PF26430"/>
    </source>
</evidence>
<feature type="transmembrane region" description="Helical" evidence="2">
    <location>
        <begin position="1031"/>
        <end position="1053"/>
    </location>
</feature>
<name>A0A914HUT7_GLORO</name>
<dbReference type="CDD" id="cd00110">
    <property type="entry name" value="LamG"/>
    <property type="match status" value="1"/>
</dbReference>
<protein>
    <submittedName>
        <fullName evidence="5">Laminin G domain-containing protein</fullName>
    </submittedName>
</protein>
<dbReference type="InterPro" id="IPR001791">
    <property type="entry name" value="Laminin_G"/>
</dbReference>
<evidence type="ECO:0000256" key="1">
    <source>
        <dbReference type="SAM" id="MobiDB-lite"/>
    </source>
</evidence>
<accession>A0A914HUT7</accession>
<reference evidence="5" key="1">
    <citation type="submission" date="2022-11" db="UniProtKB">
        <authorList>
            <consortium name="WormBaseParasite"/>
        </authorList>
    </citation>
    <scope>IDENTIFICATION</scope>
</reference>
<dbReference type="WBParaSite" id="Gr19_v10_g4375.t1">
    <property type="protein sequence ID" value="Gr19_v10_g4375.t1"/>
    <property type="gene ID" value="Gr19_v10_g4375"/>
</dbReference>
<keyword evidence="2" id="KW-1133">Transmembrane helix</keyword>
<feature type="region of interest" description="Disordered" evidence="1">
    <location>
        <begin position="1"/>
        <end position="42"/>
    </location>
</feature>